<dbReference type="EMBL" id="JBEDUW010000006">
    <property type="protein sequence ID" value="KAK9922301.1"/>
    <property type="molecule type" value="Genomic_DNA"/>
</dbReference>
<dbReference type="GO" id="GO:0003723">
    <property type="term" value="F:RNA binding"/>
    <property type="evidence" value="ECO:0007669"/>
    <property type="project" value="InterPro"/>
</dbReference>
<dbReference type="InterPro" id="IPR002885">
    <property type="entry name" value="PPR_rpt"/>
</dbReference>
<organism evidence="2 3">
    <name type="scientific">Rubus argutus</name>
    <name type="common">Southern blackberry</name>
    <dbReference type="NCBI Taxonomy" id="59490"/>
    <lineage>
        <taxon>Eukaryota</taxon>
        <taxon>Viridiplantae</taxon>
        <taxon>Streptophyta</taxon>
        <taxon>Embryophyta</taxon>
        <taxon>Tracheophyta</taxon>
        <taxon>Spermatophyta</taxon>
        <taxon>Magnoliopsida</taxon>
        <taxon>eudicotyledons</taxon>
        <taxon>Gunneridae</taxon>
        <taxon>Pentapetalae</taxon>
        <taxon>rosids</taxon>
        <taxon>fabids</taxon>
        <taxon>Rosales</taxon>
        <taxon>Rosaceae</taxon>
        <taxon>Rosoideae</taxon>
        <taxon>Rosoideae incertae sedis</taxon>
        <taxon>Rubus</taxon>
    </lineage>
</organism>
<dbReference type="InterPro" id="IPR046960">
    <property type="entry name" value="PPR_At4g14850-like_plant"/>
</dbReference>
<proteinExistence type="predicted"/>
<dbReference type="Pfam" id="PF01535">
    <property type="entry name" value="PPR"/>
    <property type="match status" value="2"/>
</dbReference>
<keyword evidence="3" id="KW-1185">Reference proteome</keyword>
<dbReference type="PANTHER" id="PTHR47926:SF413">
    <property type="entry name" value="REPEAT (TPR)-LIKE SUPERFAMILY PROTEIN, PUTATIVE-RELATED"/>
    <property type="match status" value="1"/>
</dbReference>
<dbReference type="GO" id="GO:0009451">
    <property type="term" value="P:RNA modification"/>
    <property type="evidence" value="ECO:0007669"/>
    <property type="project" value="InterPro"/>
</dbReference>
<dbReference type="Pfam" id="PF20431">
    <property type="entry name" value="E_motif"/>
    <property type="match status" value="1"/>
</dbReference>
<evidence type="ECO:0000313" key="2">
    <source>
        <dbReference type="EMBL" id="KAK9922301.1"/>
    </source>
</evidence>
<protein>
    <recommendedName>
        <fullName evidence="4">Pentatricopeptide repeat-containing protein</fullName>
    </recommendedName>
</protein>
<evidence type="ECO:0000256" key="1">
    <source>
        <dbReference type="ARBA" id="ARBA00022737"/>
    </source>
</evidence>
<evidence type="ECO:0000313" key="3">
    <source>
        <dbReference type="Proteomes" id="UP001457282"/>
    </source>
</evidence>
<sequence>MEKAGFRPDKVTFIGVLCACTHTGLVEEGLHAFHTMEREYGIVLEIEHYGCMIDLLGRGNCLKEAFRLVHSKPMEPNVVIWGTILEACRIHNDLELVEEVLDLLVKLDPSNPGNFSIVSNMYAAAGEDLKQVDTSSTSISVFPLE</sequence>
<gene>
    <name evidence="2" type="ORF">M0R45_030771</name>
</gene>
<dbReference type="PANTHER" id="PTHR47926">
    <property type="entry name" value="PENTATRICOPEPTIDE REPEAT-CONTAINING PROTEIN"/>
    <property type="match status" value="1"/>
</dbReference>
<dbReference type="InterPro" id="IPR011990">
    <property type="entry name" value="TPR-like_helical_dom_sf"/>
</dbReference>
<name>A0AAW1WEM9_RUBAR</name>
<accession>A0AAW1WEM9</accession>
<dbReference type="Proteomes" id="UP001457282">
    <property type="component" value="Unassembled WGS sequence"/>
</dbReference>
<dbReference type="AlphaFoldDB" id="A0AAW1WEM9"/>
<reference evidence="2 3" key="1">
    <citation type="journal article" date="2023" name="G3 (Bethesda)">
        <title>A chromosome-length genome assembly and annotation of blackberry (Rubus argutus, cv. 'Hillquist').</title>
        <authorList>
            <person name="Bruna T."/>
            <person name="Aryal R."/>
            <person name="Dudchenko O."/>
            <person name="Sargent D.J."/>
            <person name="Mead D."/>
            <person name="Buti M."/>
            <person name="Cavallini A."/>
            <person name="Hytonen T."/>
            <person name="Andres J."/>
            <person name="Pham M."/>
            <person name="Weisz D."/>
            <person name="Mascagni F."/>
            <person name="Usai G."/>
            <person name="Natali L."/>
            <person name="Bassil N."/>
            <person name="Fernandez G.E."/>
            <person name="Lomsadze A."/>
            <person name="Armour M."/>
            <person name="Olukolu B."/>
            <person name="Poorten T."/>
            <person name="Britton C."/>
            <person name="Davik J."/>
            <person name="Ashrafi H."/>
            <person name="Aiden E.L."/>
            <person name="Borodovsky M."/>
            <person name="Worthington M."/>
        </authorList>
    </citation>
    <scope>NUCLEOTIDE SEQUENCE [LARGE SCALE GENOMIC DNA]</scope>
    <source>
        <strain evidence="2">PI 553951</strain>
    </source>
</reference>
<evidence type="ECO:0008006" key="4">
    <source>
        <dbReference type="Google" id="ProtNLM"/>
    </source>
</evidence>
<comment type="caution">
    <text evidence="2">The sequence shown here is derived from an EMBL/GenBank/DDBJ whole genome shotgun (WGS) entry which is preliminary data.</text>
</comment>
<dbReference type="Gene3D" id="1.25.40.10">
    <property type="entry name" value="Tetratricopeptide repeat domain"/>
    <property type="match status" value="1"/>
</dbReference>
<keyword evidence="1" id="KW-0677">Repeat</keyword>
<dbReference type="InterPro" id="IPR046848">
    <property type="entry name" value="E_motif"/>
</dbReference>